<reference evidence="1" key="1">
    <citation type="submission" date="2021-01" db="EMBL/GenBank/DDBJ databases">
        <authorList>
            <consortium name="Genoscope - CEA"/>
            <person name="William W."/>
        </authorList>
    </citation>
    <scope>NUCLEOTIDE SEQUENCE</scope>
</reference>
<keyword evidence="2" id="KW-1185">Reference proteome</keyword>
<comment type="caution">
    <text evidence="1">The sequence shown here is derived from an EMBL/GenBank/DDBJ whole genome shotgun (WGS) entry which is preliminary data.</text>
</comment>
<evidence type="ECO:0000313" key="1">
    <source>
        <dbReference type="EMBL" id="CAD8128088.1"/>
    </source>
</evidence>
<gene>
    <name evidence="1" type="ORF">PSON_ATCC_30995.1.T1830021</name>
</gene>
<organism evidence="1 2">
    <name type="scientific">Paramecium sonneborni</name>
    <dbReference type="NCBI Taxonomy" id="65129"/>
    <lineage>
        <taxon>Eukaryota</taxon>
        <taxon>Sar</taxon>
        <taxon>Alveolata</taxon>
        <taxon>Ciliophora</taxon>
        <taxon>Intramacronucleata</taxon>
        <taxon>Oligohymenophorea</taxon>
        <taxon>Peniculida</taxon>
        <taxon>Parameciidae</taxon>
        <taxon>Paramecium</taxon>
    </lineage>
</organism>
<dbReference type="AlphaFoldDB" id="A0A8S1RIT2"/>
<dbReference type="OrthoDB" id="4977at2759"/>
<protein>
    <submittedName>
        <fullName evidence="1">Uncharacterized protein</fullName>
    </submittedName>
</protein>
<sequence>MQKDYYESDNIHVMPDEYNESITPKEKVTLKDQIEFLQQQTTLLQQSMELEQELQVDNPIAYLNAIENNLESLKVTNLQQRIQCLAILGSGAEKCVTLKCVLPQSDNLKRFQTLEKQVHLLETIVGQKPYQYNSTIMQDLIDVQQIINSIQGGENKDIKLGFTQNLPQIDKINEIFRQVQLLIGIADLLPNILKRLEQLKNAHDQSIQYQNQLKELQIKHTKVLDLISSNRARIKILCAKLAQK</sequence>
<dbReference type="EMBL" id="CAJJDN010000183">
    <property type="protein sequence ID" value="CAD8128088.1"/>
    <property type="molecule type" value="Genomic_DNA"/>
</dbReference>
<name>A0A8S1RIT2_9CILI</name>
<accession>A0A8S1RIT2</accession>
<dbReference type="Proteomes" id="UP000692954">
    <property type="component" value="Unassembled WGS sequence"/>
</dbReference>
<evidence type="ECO:0000313" key="2">
    <source>
        <dbReference type="Proteomes" id="UP000692954"/>
    </source>
</evidence>
<proteinExistence type="predicted"/>